<dbReference type="STRING" id="1763534.GCA_001831475_02429"/>
<dbReference type="GO" id="GO:0006220">
    <property type="term" value="P:pyrimidine nucleotide metabolic process"/>
    <property type="evidence" value="ECO:0007669"/>
    <property type="project" value="UniProtKB-UniRule"/>
</dbReference>
<evidence type="ECO:0000256" key="8">
    <source>
        <dbReference type="HAMAP-Rule" id="MF_00238"/>
    </source>
</evidence>
<comment type="similarity">
    <text evidence="1 8">Belongs to the cytidylate kinase family. Type 1 subfamily.</text>
</comment>
<dbReference type="InterPro" id="IPR011994">
    <property type="entry name" value="Cytidylate_kinase_dom"/>
</dbReference>
<evidence type="ECO:0000256" key="1">
    <source>
        <dbReference type="ARBA" id="ARBA00009427"/>
    </source>
</evidence>
<comment type="subcellular location">
    <subcellularLocation>
        <location evidence="8">Cytoplasm</location>
    </subcellularLocation>
</comment>
<dbReference type="Pfam" id="PF02224">
    <property type="entry name" value="Cytidylate_kin"/>
    <property type="match status" value="1"/>
</dbReference>
<dbReference type="SUPFAM" id="SSF52540">
    <property type="entry name" value="P-loop containing nucleoside triphosphate hydrolases"/>
    <property type="match status" value="1"/>
</dbReference>
<sequence length="207" mass="24004">MIITIDGKSCTGKSTIALLLSKKINFSYINSGLLYRAITHEILKNKIDLINFKNKEEQIKLLINHYNFDLQKINENISIFKTIEISKFGTEIAKLQFVRDKVNDYISEINSKYKNIIIEGRDIGTKVFPNADFKFFFIADIDIRANRLALERNSKEINKIKIEIQKRDLEDENRKNSPLKKAISAILIDTSKLTIEETVNILEQHLK</sequence>
<keyword evidence="5 8" id="KW-0067">ATP-binding</keyword>
<protein>
    <recommendedName>
        <fullName evidence="8">Cytidylate kinase</fullName>
        <shortName evidence="8">CK</shortName>
        <ecNumber evidence="8">2.7.4.25</ecNumber>
    </recommendedName>
    <alternativeName>
        <fullName evidence="8">Cytidine monophosphate kinase</fullName>
        <shortName evidence="8">CMP kinase</shortName>
    </alternativeName>
</protein>
<dbReference type="NCBIfam" id="TIGR00017">
    <property type="entry name" value="cmk"/>
    <property type="match status" value="1"/>
</dbReference>
<dbReference type="RefSeq" id="WP_066335159.1">
    <property type="nucleotide sequence ID" value="NZ_CP017688.1"/>
</dbReference>
<comment type="catalytic activity">
    <reaction evidence="6 8">
        <text>dCMP + ATP = dCDP + ADP</text>
        <dbReference type="Rhea" id="RHEA:25094"/>
        <dbReference type="ChEBI" id="CHEBI:30616"/>
        <dbReference type="ChEBI" id="CHEBI:57566"/>
        <dbReference type="ChEBI" id="CHEBI:58593"/>
        <dbReference type="ChEBI" id="CHEBI:456216"/>
        <dbReference type="EC" id="2.7.4.25"/>
    </reaction>
</comment>
<dbReference type="GO" id="GO:0005524">
    <property type="term" value="F:ATP binding"/>
    <property type="evidence" value="ECO:0007669"/>
    <property type="project" value="UniProtKB-UniRule"/>
</dbReference>
<dbReference type="GO" id="GO:0036430">
    <property type="term" value="F:CMP kinase activity"/>
    <property type="evidence" value="ECO:0007669"/>
    <property type="project" value="RHEA"/>
</dbReference>
<evidence type="ECO:0000256" key="6">
    <source>
        <dbReference type="ARBA" id="ARBA00047615"/>
    </source>
</evidence>
<accession>A0A1B9E074</accession>
<dbReference type="Gene3D" id="3.40.50.300">
    <property type="entry name" value="P-loop containing nucleotide triphosphate hydrolases"/>
    <property type="match status" value="1"/>
</dbReference>
<dbReference type="CDD" id="cd02020">
    <property type="entry name" value="CMPK"/>
    <property type="match status" value="1"/>
</dbReference>
<dbReference type="AlphaFoldDB" id="A0A1B9E074"/>
<dbReference type="InterPro" id="IPR027417">
    <property type="entry name" value="P-loop_NTPase"/>
</dbReference>
<dbReference type="GO" id="GO:0005737">
    <property type="term" value="C:cytoplasm"/>
    <property type="evidence" value="ECO:0007669"/>
    <property type="project" value="UniProtKB-SubCell"/>
</dbReference>
<evidence type="ECO:0000256" key="5">
    <source>
        <dbReference type="ARBA" id="ARBA00022840"/>
    </source>
</evidence>
<dbReference type="EC" id="2.7.4.25" evidence="8"/>
<evidence type="ECO:0000313" key="11">
    <source>
        <dbReference type="Proteomes" id="UP000093510"/>
    </source>
</evidence>
<evidence type="ECO:0000256" key="7">
    <source>
        <dbReference type="ARBA" id="ARBA00048478"/>
    </source>
</evidence>
<keyword evidence="2 8" id="KW-0808">Transferase</keyword>
<keyword evidence="3 8" id="KW-0547">Nucleotide-binding</keyword>
<keyword evidence="11" id="KW-1185">Reference proteome</keyword>
<keyword evidence="8" id="KW-0963">Cytoplasm</keyword>
<dbReference type="HAMAP" id="MF_00238">
    <property type="entry name" value="Cytidyl_kinase_type1"/>
    <property type="match status" value="1"/>
</dbReference>
<dbReference type="EMBL" id="LVEP01000031">
    <property type="protein sequence ID" value="OCB75317.1"/>
    <property type="molecule type" value="Genomic_DNA"/>
</dbReference>
<feature type="domain" description="Cytidylate kinase" evidence="9">
    <location>
        <begin position="3"/>
        <end position="203"/>
    </location>
</feature>
<evidence type="ECO:0000256" key="4">
    <source>
        <dbReference type="ARBA" id="ARBA00022777"/>
    </source>
</evidence>
<evidence type="ECO:0000256" key="3">
    <source>
        <dbReference type="ARBA" id="ARBA00022741"/>
    </source>
</evidence>
<comment type="caution">
    <text evidence="10">The sequence shown here is derived from an EMBL/GenBank/DDBJ whole genome shotgun (WGS) entry which is preliminary data.</text>
</comment>
<dbReference type="GO" id="GO:0036431">
    <property type="term" value="F:dCMP kinase activity"/>
    <property type="evidence" value="ECO:0007669"/>
    <property type="project" value="InterPro"/>
</dbReference>
<comment type="caution">
    <text evidence="8">Lacks conserved residue(s) required for the propagation of feature annotation.</text>
</comment>
<evidence type="ECO:0000259" key="9">
    <source>
        <dbReference type="Pfam" id="PF02224"/>
    </source>
</evidence>
<gene>
    <name evidence="8" type="primary">cmk</name>
    <name evidence="10" type="ORF">LPBF_08645</name>
</gene>
<keyword evidence="4 8" id="KW-0418">Kinase</keyword>
<evidence type="ECO:0000313" key="10">
    <source>
        <dbReference type="EMBL" id="OCB75317.1"/>
    </source>
</evidence>
<dbReference type="InterPro" id="IPR003136">
    <property type="entry name" value="Cytidylate_kin"/>
</dbReference>
<reference evidence="10 11" key="1">
    <citation type="submission" date="2016-03" db="EMBL/GenBank/DDBJ databases">
        <authorList>
            <person name="Ploux O."/>
        </authorList>
    </citation>
    <scope>NUCLEOTIDE SEQUENCE [LARGE SCALE GENOMIC DNA]</scope>
    <source>
        <strain evidence="10 11">LPB0076</strain>
    </source>
</reference>
<name>A0A1B9E074_9FLAO</name>
<comment type="catalytic activity">
    <reaction evidence="7 8">
        <text>CMP + ATP = CDP + ADP</text>
        <dbReference type="Rhea" id="RHEA:11600"/>
        <dbReference type="ChEBI" id="CHEBI:30616"/>
        <dbReference type="ChEBI" id="CHEBI:58069"/>
        <dbReference type="ChEBI" id="CHEBI:60377"/>
        <dbReference type="ChEBI" id="CHEBI:456216"/>
        <dbReference type="EC" id="2.7.4.25"/>
    </reaction>
</comment>
<dbReference type="OrthoDB" id="9807434at2"/>
<organism evidence="10 11">
    <name type="scientific">Flavobacterium crassostreae</name>
    <dbReference type="NCBI Taxonomy" id="1763534"/>
    <lineage>
        <taxon>Bacteria</taxon>
        <taxon>Pseudomonadati</taxon>
        <taxon>Bacteroidota</taxon>
        <taxon>Flavobacteriia</taxon>
        <taxon>Flavobacteriales</taxon>
        <taxon>Flavobacteriaceae</taxon>
        <taxon>Flavobacterium</taxon>
    </lineage>
</organism>
<evidence type="ECO:0000256" key="2">
    <source>
        <dbReference type="ARBA" id="ARBA00022679"/>
    </source>
</evidence>
<proteinExistence type="inferred from homology"/>
<dbReference type="Proteomes" id="UP000093510">
    <property type="component" value="Unassembled WGS sequence"/>
</dbReference>